<dbReference type="AlphaFoldDB" id="A0A1U9LDB6"/>
<reference evidence="2 3" key="1">
    <citation type="submission" date="2016-03" db="EMBL/GenBank/DDBJ databases">
        <title>Acetic acid bacteria sequencing.</title>
        <authorList>
            <person name="Brandt J."/>
            <person name="Jakob F."/>
            <person name="Vogel R.F."/>
        </authorList>
    </citation>
    <scope>NUCLEOTIDE SEQUENCE [LARGE SCALE GENOMIC DNA]</scope>
    <source>
        <strain evidence="2 3">TMW2.1084</strain>
    </source>
</reference>
<evidence type="ECO:0000259" key="1">
    <source>
        <dbReference type="Pfam" id="PF05368"/>
    </source>
</evidence>
<protein>
    <submittedName>
        <fullName evidence="2">NmrA family transcriptional regulator</fullName>
    </submittedName>
</protein>
<proteinExistence type="predicted"/>
<dbReference type="InterPro" id="IPR036291">
    <property type="entry name" value="NAD(P)-bd_dom_sf"/>
</dbReference>
<dbReference type="PANTHER" id="PTHR43162">
    <property type="match status" value="1"/>
</dbReference>
<dbReference type="EMBL" id="CP014687">
    <property type="protein sequence ID" value="AQT04444.1"/>
    <property type="molecule type" value="Genomic_DNA"/>
</dbReference>
<dbReference type="RefSeq" id="WP_077930320.1">
    <property type="nucleotide sequence ID" value="NZ_CP014687.1"/>
</dbReference>
<sequence length="288" mass="30609">MFVVMGATGHVGGSVARAVLGAGQAVTVITRSEAKAQLWREQGAEAAVLDVRDVPALAAVFQTARRAFVLNPPASPALNTDAEERRTMQAILRALQGAGLEKIVLQSTYGAQPGAHSGDLGVLYEFEEGARTLETPLCVVRAAYYMSNWAMGSEAIRSTGLLETMLPATQRVPMVAPQDVGAVAAQLLMAPVAEVGLYSIEGPAWYSPADVAQALAAVLGRSVRVASLARADWLAAYRRAGFSEEAARSYAHMTDIFISQAYESPANPLKGATDLHTYFQQVFGLKQN</sequence>
<name>A0A1U9LDB6_9PROT</name>
<dbReference type="Gene3D" id="3.90.25.10">
    <property type="entry name" value="UDP-galactose 4-epimerase, domain 1"/>
    <property type="match status" value="1"/>
</dbReference>
<feature type="domain" description="NmrA-like" evidence="1">
    <location>
        <begin position="3"/>
        <end position="262"/>
    </location>
</feature>
<organism evidence="2 3">
    <name type="scientific">Acetobacter persici</name>
    <dbReference type="NCBI Taxonomy" id="1076596"/>
    <lineage>
        <taxon>Bacteria</taxon>
        <taxon>Pseudomonadati</taxon>
        <taxon>Pseudomonadota</taxon>
        <taxon>Alphaproteobacteria</taxon>
        <taxon>Acetobacterales</taxon>
        <taxon>Acetobacteraceae</taxon>
        <taxon>Acetobacter</taxon>
    </lineage>
</organism>
<evidence type="ECO:0000313" key="2">
    <source>
        <dbReference type="EMBL" id="AQT04444.1"/>
    </source>
</evidence>
<dbReference type="InterPro" id="IPR051604">
    <property type="entry name" value="Ergot_Alk_Oxidoreductase"/>
</dbReference>
<dbReference type="STRING" id="1076596.A0U91_05050"/>
<dbReference type="SUPFAM" id="SSF51735">
    <property type="entry name" value="NAD(P)-binding Rossmann-fold domains"/>
    <property type="match status" value="1"/>
</dbReference>
<dbReference type="InterPro" id="IPR008030">
    <property type="entry name" value="NmrA-like"/>
</dbReference>
<dbReference type="Pfam" id="PF05368">
    <property type="entry name" value="NmrA"/>
    <property type="match status" value="1"/>
</dbReference>
<accession>A0A1U9LDB6</accession>
<evidence type="ECO:0000313" key="3">
    <source>
        <dbReference type="Proteomes" id="UP000189055"/>
    </source>
</evidence>
<dbReference type="KEGG" id="aper:A0U91_05050"/>
<gene>
    <name evidence="2" type="ORF">A0U91_05050</name>
</gene>
<dbReference type="PANTHER" id="PTHR43162:SF1">
    <property type="entry name" value="PRESTALK A DIFFERENTIATION PROTEIN A"/>
    <property type="match status" value="1"/>
</dbReference>
<dbReference type="Gene3D" id="3.40.50.720">
    <property type="entry name" value="NAD(P)-binding Rossmann-like Domain"/>
    <property type="match status" value="1"/>
</dbReference>
<dbReference type="Proteomes" id="UP000189055">
    <property type="component" value="Chromosome"/>
</dbReference>